<keyword evidence="1" id="KW-1133">Transmembrane helix</keyword>
<protein>
    <recommendedName>
        <fullName evidence="4">Glycosyl transferase family protein</fullName>
    </recommendedName>
</protein>
<dbReference type="EMBL" id="NSLI01000003">
    <property type="protein sequence ID" value="PAX08354.1"/>
    <property type="molecule type" value="Genomic_DNA"/>
</dbReference>
<gene>
    <name evidence="2" type="ORF">CKY28_09785</name>
</gene>
<comment type="caution">
    <text evidence="2">The sequence shown here is derived from an EMBL/GenBank/DDBJ whole genome shotgun (WGS) entry which is preliminary data.</text>
</comment>
<evidence type="ECO:0000256" key="1">
    <source>
        <dbReference type="SAM" id="Phobius"/>
    </source>
</evidence>
<dbReference type="NCBIfam" id="NF011307">
    <property type="entry name" value="PRK14716.1-5"/>
    <property type="match status" value="1"/>
</dbReference>
<dbReference type="Proteomes" id="UP000218151">
    <property type="component" value="Unassembled WGS sequence"/>
</dbReference>
<dbReference type="Gene3D" id="3.90.550.10">
    <property type="entry name" value="Spore Coat Polysaccharide Biosynthesis Protein SpsA, Chain A"/>
    <property type="match status" value="1"/>
</dbReference>
<evidence type="ECO:0000313" key="3">
    <source>
        <dbReference type="Proteomes" id="UP000218151"/>
    </source>
</evidence>
<keyword evidence="1" id="KW-0812">Transmembrane</keyword>
<dbReference type="InterPro" id="IPR029044">
    <property type="entry name" value="Nucleotide-diphossugar_trans"/>
</dbReference>
<keyword evidence="3" id="KW-1185">Reference proteome</keyword>
<organism evidence="2 3">
    <name type="scientific">Sphingomonas lenta</name>
    <dbReference type="NCBI Taxonomy" id="1141887"/>
    <lineage>
        <taxon>Bacteria</taxon>
        <taxon>Pseudomonadati</taxon>
        <taxon>Pseudomonadota</taxon>
        <taxon>Alphaproteobacteria</taxon>
        <taxon>Sphingomonadales</taxon>
        <taxon>Sphingomonadaceae</taxon>
        <taxon>Sphingomonas</taxon>
    </lineage>
</organism>
<feature type="transmembrane region" description="Helical" evidence="1">
    <location>
        <begin position="12"/>
        <end position="36"/>
    </location>
</feature>
<dbReference type="OrthoDB" id="5294733at2"/>
<dbReference type="AlphaFoldDB" id="A0A2A2SGC5"/>
<sequence>MLWGLDAVTREVLLFAAFGFLVGGIDDLLVDGVYLLRRALGRDRRLRLDRLPPPDRPGRFAVFVPAWDEVAVIGAMLDTALARIRHADFSIYVGAYPNDPATIAAVREVAGRDPRVRLVVGPRSGPTTKGDNLNVLWRALRRDDEEGGAETRAVVLHDAEDVIHPAELTVFDALLDRYAAVQVPVLPLVRSDAWAISGSYADFFAEAHGKAMVVRNAVGAGMPLAGVGCAIRCDALAALAEERGGDPFAADALCEDYEQGLRLARLGFRGCFARVADERGGLVATRAYFPDALDPAVRQQARWITGIALTGWDRTGWSRPLALADHWMRARDRRAPVAVLVLAAAYLALILWACTGAAYWAVGEVRPPVDPVLQRVLTVNAGLLAWRLSCRVAFTARHYGWREGLRAIPRLFVANAVSLLAVRRAVWRYVAMLRGAAPVWDKTAHRFPDLRAEPA</sequence>
<name>A0A2A2SGC5_9SPHN</name>
<evidence type="ECO:0008006" key="4">
    <source>
        <dbReference type="Google" id="ProtNLM"/>
    </source>
</evidence>
<accession>A0A2A2SGC5</accession>
<keyword evidence="1" id="KW-0472">Membrane</keyword>
<reference evidence="3" key="1">
    <citation type="submission" date="2017-09" db="EMBL/GenBank/DDBJ databases">
        <authorList>
            <person name="Feng G."/>
            <person name="Zhu H."/>
        </authorList>
    </citation>
    <scope>NUCLEOTIDE SEQUENCE [LARGE SCALE GENOMIC DNA]</scope>
    <source>
        <strain evidence="3">1PNM-20</strain>
    </source>
</reference>
<dbReference type="SUPFAM" id="SSF53448">
    <property type="entry name" value="Nucleotide-diphospho-sugar transferases"/>
    <property type="match status" value="1"/>
</dbReference>
<proteinExistence type="predicted"/>
<feature type="transmembrane region" description="Helical" evidence="1">
    <location>
        <begin position="337"/>
        <end position="362"/>
    </location>
</feature>
<evidence type="ECO:0000313" key="2">
    <source>
        <dbReference type="EMBL" id="PAX08354.1"/>
    </source>
</evidence>
<dbReference type="Pfam" id="PF13641">
    <property type="entry name" value="Glyco_tranf_2_3"/>
    <property type="match status" value="1"/>
</dbReference>